<evidence type="ECO:0000313" key="5">
    <source>
        <dbReference type="Proteomes" id="UP000777438"/>
    </source>
</evidence>
<keyword evidence="3" id="KW-0812">Transmembrane</keyword>
<feature type="region of interest" description="Disordered" evidence="2">
    <location>
        <begin position="154"/>
        <end position="260"/>
    </location>
</feature>
<feature type="coiled-coil region" evidence="1">
    <location>
        <begin position="67"/>
        <end position="100"/>
    </location>
</feature>
<feature type="region of interest" description="Disordered" evidence="2">
    <location>
        <begin position="102"/>
        <end position="121"/>
    </location>
</feature>
<organism evidence="4 5">
    <name type="scientific">Thelonectria olida</name>
    <dbReference type="NCBI Taxonomy" id="1576542"/>
    <lineage>
        <taxon>Eukaryota</taxon>
        <taxon>Fungi</taxon>
        <taxon>Dikarya</taxon>
        <taxon>Ascomycota</taxon>
        <taxon>Pezizomycotina</taxon>
        <taxon>Sordariomycetes</taxon>
        <taxon>Hypocreomycetidae</taxon>
        <taxon>Hypocreales</taxon>
        <taxon>Nectriaceae</taxon>
        <taxon>Thelonectria</taxon>
    </lineage>
</organism>
<feature type="region of interest" description="Disordered" evidence="2">
    <location>
        <begin position="384"/>
        <end position="490"/>
    </location>
</feature>
<feature type="compositionally biased region" description="Basic and acidic residues" evidence="2">
    <location>
        <begin position="244"/>
        <end position="257"/>
    </location>
</feature>
<evidence type="ECO:0000313" key="4">
    <source>
        <dbReference type="EMBL" id="KAH6895245.1"/>
    </source>
</evidence>
<dbReference type="EMBL" id="JAGPYM010000004">
    <property type="protein sequence ID" value="KAH6895245.1"/>
    <property type="molecule type" value="Genomic_DNA"/>
</dbReference>
<keyword evidence="5" id="KW-1185">Reference proteome</keyword>
<gene>
    <name evidence="4" type="ORF">B0T10DRAFT_211230</name>
</gene>
<feature type="transmembrane region" description="Helical" evidence="3">
    <location>
        <begin position="263"/>
        <end position="285"/>
    </location>
</feature>
<feature type="compositionally biased region" description="Pro residues" evidence="2">
    <location>
        <begin position="408"/>
        <end position="425"/>
    </location>
</feature>
<dbReference type="AlphaFoldDB" id="A0A9P8WB01"/>
<feature type="compositionally biased region" description="Basic and acidic residues" evidence="2">
    <location>
        <begin position="305"/>
        <end position="320"/>
    </location>
</feature>
<comment type="caution">
    <text evidence="4">The sequence shown here is derived from an EMBL/GenBank/DDBJ whole genome shotgun (WGS) entry which is preliminary data.</text>
</comment>
<protein>
    <submittedName>
        <fullName evidence="4">Uncharacterized protein</fullName>
    </submittedName>
</protein>
<feature type="compositionally biased region" description="Basic and acidic residues" evidence="2">
    <location>
        <begin position="210"/>
        <end position="230"/>
    </location>
</feature>
<dbReference type="OrthoDB" id="4225201at2759"/>
<evidence type="ECO:0000256" key="3">
    <source>
        <dbReference type="SAM" id="Phobius"/>
    </source>
</evidence>
<keyword evidence="1" id="KW-0175">Coiled coil</keyword>
<evidence type="ECO:0000256" key="2">
    <source>
        <dbReference type="SAM" id="MobiDB-lite"/>
    </source>
</evidence>
<feature type="compositionally biased region" description="Polar residues" evidence="2">
    <location>
        <begin position="466"/>
        <end position="482"/>
    </location>
</feature>
<proteinExistence type="predicted"/>
<feature type="region of interest" description="Disordered" evidence="2">
    <location>
        <begin position="303"/>
        <end position="323"/>
    </location>
</feature>
<sequence>MTHMEPEAQLLRFAIDKINGHSVDVSELLLTFRKTSPALVLDFHGALEKTHKSNGEGHHKGEMPDPDDELEAQIQELELLHAQAAELMELIEQKEMAIQERFGGRGGSHRRPPPPPPGFATLRDCDSIQCVVHTLTEKVKHTAGNLCPEWLHGHGPHGHGPGPHGDHPHGPPKHKFPGNHSHPAPPHHRPPFCPPCHGPPEGAFPPPPYHGERPPPPGDERPFPPPPDHDEPSDELPPHHGGPPHHEHGPHGHDHHGPPPKPVIMILGMAAIALAICSVIGIAYIHRRINRLTPESRRAIRRAIRRSDSDRRSRRNDRPKSRLQRLLARWTGDFDDEEKESMLRGRSDSEDSVTMEQEIARFREAAFMVEGLVAAEEGRNAHRMHPHYYHHPPPPPPPPHHPHHQHPHGPPPPPPPPPPPRPPMIPEHIENETGYPGFVPNERLPSYDDETCDSSVVSDGCRGYTPGSSDYTPSETAANTNDVLGDSKKN</sequence>
<keyword evidence="3" id="KW-0472">Membrane</keyword>
<name>A0A9P8WB01_9HYPO</name>
<dbReference type="Proteomes" id="UP000777438">
    <property type="component" value="Unassembled WGS sequence"/>
</dbReference>
<evidence type="ECO:0000256" key="1">
    <source>
        <dbReference type="SAM" id="Coils"/>
    </source>
</evidence>
<keyword evidence="3" id="KW-1133">Transmembrane helix</keyword>
<reference evidence="4 5" key="1">
    <citation type="journal article" date="2021" name="Nat. Commun.">
        <title>Genetic determinants of endophytism in the Arabidopsis root mycobiome.</title>
        <authorList>
            <person name="Mesny F."/>
            <person name="Miyauchi S."/>
            <person name="Thiergart T."/>
            <person name="Pickel B."/>
            <person name="Atanasova L."/>
            <person name="Karlsson M."/>
            <person name="Huettel B."/>
            <person name="Barry K.W."/>
            <person name="Haridas S."/>
            <person name="Chen C."/>
            <person name="Bauer D."/>
            <person name="Andreopoulos W."/>
            <person name="Pangilinan J."/>
            <person name="LaButti K."/>
            <person name="Riley R."/>
            <person name="Lipzen A."/>
            <person name="Clum A."/>
            <person name="Drula E."/>
            <person name="Henrissat B."/>
            <person name="Kohler A."/>
            <person name="Grigoriev I.V."/>
            <person name="Martin F.M."/>
            <person name="Hacquard S."/>
        </authorList>
    </citation>
    <scope>NUCLEOTIDE SEQUENCE [LARGE SCALE GENOMIC DNA]</scope>
    <source>
        <strain evidence="4 5">MPI-CAGE-CH-0241</strain>
    </source>
</reference>
<accession>A0A9P8WB01</accession>
<feature type="compositionally biased region" description="Pro residues" evidence="2">
    <location>
        <begin position="191"/>
        <end position="209"/>
    </location>
</feature>